<evidence type="ECO:0000256" key="1">
    <source>
        <dbReference type="ARBA" id="ARBA00023125"/>
    </source>
</evidence>
<dbReference type="Gene3D" id="1.10.10.60">
    <property type="entry name" value="Homeodomain-like"/>
    <property type="match status" value="2"/>
</dbReference>
<evidence type="ECO:0000313" key="5">
    <source>
        <dbReference type="EMBL" id="KAK1666314.1"/>
    </source>
</evidence>
<dbReference type="Pfam" id="PF13921">
    <property type="entry name" value="Myb_DNA-bind_6"/>
    <property type="match status" value="1"/>
</dbReference>
<evidence type="ECO:0000256" key="2">
    <source>
        <dbReference type="SAM" id="MobiDB-lite"/>
    </source>
</evidence>
<feature type="domain" description="Myb-like" evidence="3">
    <location>
        <begin position="491"/>
        <end position="559"/>
    </location>
</feature>
<dbReference type="AlphaFoldDB" id="A0AAD8SYW7"/>
<sequence>MPPCSIYAHSRNGGKFQARARLVLFSRLANTRIRSELSPVPLGERNLDRERAPRDLDCERRRRAAKMEAEPCLELADGDMRKDKKRKKEHPVVREEGSRKQTLDRTVENSVVERDGVEGNKCSKSKKSKHRDNDAGDASAADQVVVKEDERKKKHPVVLEESSQKETLDTTAENSVEERDGVEGKQCSKSKKSKHKHNNAGDASAADQVVANEDKKRKKKHPVVLEKSSQTKNTSKDENGEIKERGKEGDKSSPEFSENASAGRAEAEVDGKNDRKKKKSKEGTRDGIKEKVKAAQSKNKGKRVSFADTTEVFRTEAGDGEGNEGGKKKKEKAAQLKNKGKRVSFADSAEVFDIGGGDNGEGGSSDESKFVHGQRFSPEEDATLMEAIRDFIEMKQLGEKGFEMIRSPREHKELSRCWDVIGKCLPHRPHQAIYRRARVLLSRSDQRKWTQEEKEHIRRFVRKNGTEWKTLARELGKCDIHVKDTWRRIKSENLKKGHWTQDEHQKLFDLVNLDLRIKAHQIKDPDNRKLRDNIAWEAISDKLTTRNHKNCCLKWYNTLASPMVRKGIWADVDDYLMVEALQKDDAVCVEDVDWDSLLDHRSGEVCRQRWNQIVRGIGGHREKPFIEQVEVLSRRYCPEMIEYRQPRE</sequence>
<dbReference type="SUPFAM" id="SSF46689">
    <property type="entry name" value="Homeodomain-like"/>
    <property type="match status" value="2"/>
</dbReference>
<reference evidence="5" key="1">
    <citation type="submission" date="2023-07" db="EMBL/GenBank/DDBJ databases">
        <title>A chromosome-level genome assembly of Lolium multiflorum.</title>
        <authorList>
            <person name="Chen Y."/>
            <person name="Copetti D."/>
            <person name="Kolliker R."/>
            <person name="Studer B."/>
        </authorList>
    </citation>
    <scope>NUCLEOTIDE SEQUENCE</scope>
    <source>
        <strain evidence="5">02402/16</strain>
        <tissue evidence="5">Leaf</tissue>
    </source>
</reference>
<dbReference type="PANTHER" id="PTHR47430:SF4">
    <property type="entry name" value="GB|AAC33480.1"/>
    <property type="match status" value="1"/>
</dbReference>
<feature type="region of interest" description="Disordered" evidence="2">
    <location>
        <begin position="74"/>
        <end position="341"/>
    </location>
</feature>
<protein>
    <submittedName>
        <fullName evidence="5">Uncharacterized protein</fullName>
    </submittedName>
</protein>
<organism evidence="5 6">
    <name type="scientific">Lolium multiflorum</name>
    <name type="common">Italian ryegrass</name>
    <name type="synonym">Lolium perenne subsp. multiflorum</name>
    <dbReference type="NCBI Taxonomy" id="4521"/>
    <lineage>
        <taxon>Eukaryota</taxon>
        <taxon>Viridiplantae</taxon>
        <taxon>Streptophyta</taxon>
        <taxon>Embryophyta</taxon>
        <taxon>Tracheophyta</taxon>
        <taxon>Spermatophyta</taxon>
        <taxon>Magnoliopsida</taxon>
        <taxon>Liliopsida</taxon>
        <taxon>Poales</taxon>
        <taxon>Poaceae</taxon>
        <taxon>BOP clade</taxon>
        <taxon>Pooideae</taxon>
        <taxon>Poodae</taxon>
        <taxon>Poeae</taxon>
        <taxon>Poeae Chloroplast Group 2 (Poeae type)</taxon>
        <taxon>Loliodinae</taxon>
        <taxon>Loliinae</taxon>
        <taxon>Lolium</taxon>
    </lineage>
</organism>
<feature type="compositionally biased region" description="Basic residues" evidence="2">
    <location>
        <begin position="188"/>
        <end position="198"/>
    </location>
</feature>
<dbReference type="SMART" id="SM00717">
    <property type="entry name" value="SANT"/>
    <property type="match status" value="3"/>
</dbReference>
<keyword evidence="6" id="KW-1185">Reference proteome</keyword>
<evidence type="ECO:0000259" key="3">
    <source>
        <dbReference type="PROSITE" id="PS50090"/>
    </source>
</evidence>
<keyword evidence="1" id="KW-0238">DNA-binding</keyword>
<evidence type="ECO:0000313" key="6">
    <source>
        <dbReference type="Proteomes" id="UP001231189"/>
    </source>
</evidence>
<proteinExistence type="predicted"/>
<feature type="compositionally biased region" description="Basic and acidic residues" evidence="2">
    <location>
        <begin position="234"/>
        <end position="253"/>
    </location>
</feature>
<dbReference type="PROSITE" id="PS50090">
    <property type="entry name" value="MYB_LIKE"/>
    <property type="match status" value="3"/>
</dbReference>
<dbReference type="PROSITE" id="PS51294">
    <property type="entry name" value="HTH_MYB"/>
    <property type="match status" value="1"/>
</dbReference>
<feature type="compositionally biased region" description="Basic and acidic residues" evidence="2">
    <location>
        <begin position="90"/>
        <end position="118"/>
    </location>
</feature>
<dbReference type="InterPro" id="IPR001005">
    <property type="entry name" value="SANT/Myb"/>
</dbReference>
<gene>
    <name evidence="5" type="ORF">QYE76_054473</name>
</gene>
<feature type="domain" description="Myb-like" evidence="3">
    <location>
        <begin position="561"/>
        <end position="614"/>
    </location>
</feature>
<name>A0AAD8SYW7_LOLMU</name>
<dbReference type="GO" id="GO:0003677">
    <property type="term" value="F:DNA binding"/>
    <property type="evidence" value="ECO:0007669"/>
    <property type="project" value="UniProtKB-KW"/>
</dbReference>
<comment type="caution">
    <text evidence="5">The sequence shown here is derived from an EMBL/GenBank/DDBJ whole genome shotgun (WGS) entry which is preliminary data.</text>
</comment>
<dbReference type="PANTHER" id="PTHR47430">
    <property type="entry name" value="GB|AAC33480.1"/>
    <property type="match status" value="1"/>
</dbReference>
<dbReference type="Proteomes" id="UP001231189">
    <property type="component" value="Unassembled WGS sequence"/>
</dbReference>
<feature type="region of interest" description="Disordered" evidence="2">
    <location>
        <begin position="352"/>
        <end position="371"/>
    </location>
</feature>
<feature type="compositionally biased region" description="Basic and acidic residues" evidence="2">
    <location>
        <begin position="281"/>
        <end position="293"/>
    </location>
</feature>
<feature type="domain" description="HTH myb-type" evidence="4">
    <location>
        <begin position="447"/>
        <end position="494"/>
    </location>
</feature>
<dbReference type="InterPro" id="IPR017930">
    <property type="entry name" value="Myb_dom"/>
</dbReference>
<feature type="domain" description="Myb-like" evidence="3">
    <location>
        <begin position="441"/>
        <end position="490"/>
    </location>
</feature>
<dbReference type="InterPro" id="IPR009057">
    <property type="entry name" value="Homeodomain-like_sf"/>
</dbReference>
<evidence type="ECO:0000259" key="4">
    <source>
        <dbReference type="PROSITE" id="PS51294"/>
    </source>
</evidence>
<feature type="compositionally biased region" description="Gly residues" evidence="2">
    <location>
        <begin position="354"/>
        <end position="363"/>
    </location>
</feature>
<dbReference type="EMBL" id="JAUUTY010000003">
    <property type="protein sequence ID" value="KAK1666314.1"/>
    <property type="molecule type" value="Genomic_DNA"/>
</dbReference>
<accession>A0AAD8SYW7</accession>